<reference evidence="2 3" key="1">
    <citation type="submission" date="2018-12" db="EMBL/GenBank/DDBJ databases">
        <title>Food and Water Safety Consortium.</title>
        <authorList>
            <person name="Tyson S."/>
            <person name="Peterson C.-L."/>
            <person name="Olson A."/>
            <person name="Tyler S."/>
            <person name="Cabral J."/>
            <person name="Lynch T."/>
            <person name="Knox N."/>
            <person name="Van Domselaar G."/>
            <person name="Graham M."/>
        </authorList>
    </citation>
    <scope>NUCLEOTIDE SEQUENCE [LARGE SCALE GENOMIC DNA]</scope>
    <source>
        <strain evidence="2 3">FWSEC0384</strain>
    </source>
</reference>
<comment type="caution">
    <text evidence="2">The sequence shown here is derived from an EMBL/GenBank/DDBJ whole genome shotgun (WGS) entry which is preliminary data.</text>
</comment>
<name>A0AAQ2DQK2_ECOLX</name>
<gene>
    <name evidence="2" type="ORF">C9160_25140</name>
</gene>
<dbReference type="Proteomes" id="UP000306700">
    <property type="component" value="Unassembled WGS sequence"/>
</dbReference>
<dbReference type="InterPro" id="IPR032557">
    <property type="entry name" value="DUF4935"/>
</dbReference>
<organism evidence="2 3">
    <name type="scientific">Escherichia coli</name>
    <dbReference type="NCBI Taxonomy" id="562"/>
    <lineage>
        <taxon>Bacteria</taxon>
        <taxon>Pseudomonadati</taxon>
        <taxon>Pseudomonadota</taxon>
        <taxon>Gammaproteobacteria</taxon>
        <taxon>Enterobacterales</taxon>
        <taxon>Enterobacteriaceae</taxon>
        <taxon>Escherichia</taxon>
    </lineage>
</organism>
<dbReference type="AlphaFoldDB" id="A0AAQ2DQK2"/>
<evidence type="ECO:0000313" key="3">
    <source>
        <dbReference type="Proteomes" id="UP000306700"/>
    </source>
</evidence>
<accession>A0AAQ2DQK2</accession>
<evidence type="ECO:0000259" key="1">
    <source>
        <dbReference type="Pfam" id="PF16289"/>
    </source>
</evidence>
<protein>
    <recommendedName>
        <fullName evidence="1">DUF4935 domain-containing protein</fullName>
    </recommendedName>
</protein>
<proteinExistence type="predicted"/>
<evidence type="ECO:0000313" key="2">
    <source>
        <dbReference type="EMBL" id="TJH15943.1"/>
    </source>
</evidence>
<dbReference type="RefSeq" id="WP_136759349.1">
    <property type="nucleotide sequence ID" value="NZ_CAJSHK010000008.1"/>
</dbReference>
<feature type="domain" description="DUF4935" evidence="1">
    <location>
        <begin position="8"/>
        <end position="172"/>
    </location>
</feature>
<dbReference type="Pfam" id="PF16289">
    <property type="entry name" value="PIN_12"/>
    <property type="match status" value="1"/>
</dbReference>
<dbReference type="EMBL" id="RRNI01000053">
    <property type="protein sequence ID" value="TJH15943.1"/>
    <property type="molecule type" value="Genomic_DNA"/>
</dbReference>
<sequence length="356" mass="41465">MSLVTRNVFIDTEFFVKANLDFNSKTIKSFEELCRNDEFKHISTTIVVKEVERKIIEHIQEALKGINNFRRKAVILKEYEDDNIKNLFCEINETDIQEKALSAFNGFMEDSNTTIVDMSKVDLNEVIDMYFDKKSPFSAKKPNEFRDAFTLLAIRSALGDNEKIYVVSEDPDLKGYCEDNDNFIIIGALNLLLDDYNKHNDERTEFIERFLESKNEEIIQKLMEELETAEAYNSSTWEDSEIDSFEITNISEFEPKIIHLDDESCQITFDVTVSFNVTASGPDTANGYYDKEDGKFYTFDTVSNHEEEEKDFTVELELFFEIDEGQFINDEFNLHINGLDAGIEFCVDENSWEDYR</sequence>